<dbReference type="GO" id="GO:0044877">
    <property type="term" value="F:protein-containing complex binding"/>
    <property type="evidence" value="ECO:0007669"/>
    <property type="project" value="TreeGrafter"/>
</dbReference>
<organism evidence="3 4">
    <name type="scientific">Pseudo-nitzschia multistriata</name>
    <dbReference type="NCBI Taxonomy" id="183589"/>
    <lineage>
        <taxon>Eukaryota</taxon>
        <taxon>Sar</taxon>
        <taxon>Stramenopiles</taxon>
        <taxon>Ochrophyta</taxon>
        <taxon>Bacillariophyta</taxon>
        <taxon>Bacillariophyceae</taxon>
        <taxon>Bacillariophycidae</taxon>
        <taxon>Bacillariales</taxon>
        <taxon>Bacillariaceae</taxon>
        <taxon>Pseudo-nitzschia</taxon>
    </lineage>
</organism>
<dbReference type="InterPro" id="IPR001509">
    <property type="entry name" value="Epimerase_deHydtase"/>
</dbReference>
<dbReference type="PANTHER" id="PTHR12126">
    <property type="entry name" value="NADH-UBIQUINONE OXIDOREDUCTASE 39 KDA SUBUNIT-RELATED"/>
    <property type="match status" value="1"/>
</dbReference>
<proteinExistence type="predicted"/>
<evidence type="ECO:0000313" key="4">
    <source>
        <dbReference type="Proteomes" id="UP000291116"/>
    </source>
</evidence>
<name>A0A448Z269_9STRA</name>
<dbReference type="AlphaFoldDB" id="A0A448Z269"/>
<protein>
    <recommendedName>
        <fullName evidence="2">NAD-dependent epimerase/dehydratase domain-containing protein</fullName>
    </recommendedName>
</protein>
<dbReference type="InterPro" id="IPR036291">
    <property type="entry name" value="NAD(P)-bd_dom_sf"/>
</dbReference>
<keyword evidence="4" id="KW-1185">Reference proteome</keyword>
<dbReference type="Pfam" id="PF01370">
    <property type="entry name" value="Epimerase"/>
    <property type="match status" value="1"/>
</dbReference>
<accession>A0A448Z269</accession>
<evidence type="ECO:0000259" key="2">
    <source>
        <dbReference type="Pfam" id="PF01370"/>
    </source>
</evidence>
<reference evidence="3 4" key="1">
    <citation type="submission" date="2019-01" db="EMBL/GenBank/DDBJ databases">
        <authorList>
            <person name="Ferrante I. M."/>
        </authorList>
    </citation>
    <scope>NUCLEOTIDE SEQUENCE [LARGE SCALE GENOMIC DNA]</scope>
    <source>
        <strain evidence="3 4">B856</strain>
    </source>
</reference>
<feature type="region of interest" description="Disordered" evidence="1">
    <location>
        <begin position="12"/>
        <end position="44"/>
    </location>
</feature>
<dbReference type="Gene3D" id="3.40.50.720">
    <property type="entry name" value="NAD(P)-binding Rossmann-like Domain"/>
    <property type="match status" value="1"/>
</dbReference>
<dbReference type="CDD" id="cd05271">
    <property type="entry name" value="NDUFA9_like_SDR_a"/>
    <property type="match status" value="1"/>
</dbReference>
<feature type="domain" description="NAD-dependent epimerase/dehydratase" evidence="2">
    <location>
        <begin position="71"/>
        <end position="290"/>
    </location>
</feature>
<gene>
    <name evidence="3" type="ORF">PSNMU_V1.4_AUG-EV-PASAV3_0028060</name>
</gene>
<dbReference type="InterPro" id="IPR051207">
    <property type="entry name" value="ComplexI_NDUFA9_subunit"/>
</dbReference>
<sequence length="410" mass="45956">MLGRTAAARLAQRGARCSPAAHRRAFGSTTSLGATPPGDDKPDLFLPKITDRRLNEGGPGGRQSNADLRVAIFGATGFIGKHLCHQLGHNGAYAYIGNRGDEAEHRELKPMFDLGHTRFVFYSPNDVDSMREVIGDADIVINLISKTYASGQPVQTDKFPFIGWQTNHSLEDVNVRIAKQIAELCVEMQVDNLIHVSALGISEDHPSEWARTKWAGEQAVRETYPWATIVRPTQLFGSEDKFLHYFANMSKMYGFIPVCGDGSVLTQPVWAPDVAKTISRITDAPEKFQGRTVDCFGPSDYTYEELGKFVLDLTEQDKKIMHIPEKQYIMMAKALGYQSFVSFNEDMAKLWSRDIVPPMTQEEYRNQPEEGKILTMEDIGITATPIEKEAFSYLHRFRTAGHFGRVDGYH</sequence>
<dbReference type="GO" id="GO:0005739">
    <property type="term" value="C:mitochondrion"/>
    <property type="evidence" value="ECO:0007669"/>
    <property type="project" value="TreeGrafter"/>
</dbReference>
<dbReference type="EMBL" id="CAACVS010000076">
    <property type="protein sequence ID" value="VEU36059.1"/>
    <property type="molecule type" value="Genomic_DNA"/>
</dbReference>
<dbReference type="Proteomes" id="UP000291116">
    <property type="component" value="Unassembled WGS sequence"/>
</dbReference>
<dbReference type="SUPFAM" id="SSF51735">
    <property type="entry name" value="NAD(P)-binding Rossmann-fold domains"/>
    <property type="match status" value="1"/>
</dbReference>
<evidence type="ECO:0000256" key="1">
    <source>
        <dbReference type="SAM" id="MobiDB-lite"/>
    </source>
</evidence>
<dbReference type="PANTHER" id="PTHR12126:SF11">
    <property type="entry name" value="NADH DEHYDROGENASE [UBIQUINONE] 1 ALPHA SUBCOMPLEX SUBUNIT 9, MITOCHONDRIAL"/>
    <property type="match status" value="1"/>
</dbReference>
<dbReference type="OrthoDB" id="275457at2759"/>
<evidence type="ECO:0000313" key="3">
    <source>
        <dbReference type="EMBL" id="VEU36059.1"/>
    </source>
</evidence>